<dbReference type="AlphaFoldDB" id="A0A9P6C3U6"/>
<accession>A0A9P6C3U6</accession>
<feature type="non-terminal residue" evidence="2">
    <location>
        <position position="1"/>
    </location>
</feature>
<comment type="caution">
    <text evidence="2">The sequence shown here is derived from an EMBL/GenBank/DDBJ whole genome shotgun (WGS) entry which is preliminary data.</text>
</comment>
<evidence type="ECO:0000313" key="2">
    <source>
        <dbReference type="EMBL" id="KAF9450502.1"/>
    </source>
</evidence>
<feature type="region of interest" description="Disordered" evidence="1">
    <location>
        <begin position="29"/>
        <end position="72"/>
    </location>
</feature>
<dbReference type="EMBL" id="MU151103">
    <property type="protein sequence ID" value="KAF9450502.1"/>
    <property type="molecule type" value="Genomic_DNA"/>
</dbReference>
<gene>
    <name evidence="2" type="ORF">P691DRAFT_632485</name>
</gene>
<evidence type="ECO:0000256" key="1">
    <source>
        <dbReference type="SAM" id="MobiDB-lite"/>
    </source>
</evidence>
<feature type="non-terminal residue" evidence="2">
    <location>
        <position position="121"/>
    </location>
</feature>
<evidence type="ECO:0000313" key="3">
    <source>
        <dbReference type="Proteomes" id="UP000807342"/>
    </source>
</evidence>
<feature type="compositionally biased region" description="Basic and acidic residues" evidence="1">
    <location>
        <begin position="55"/>
        <end position="64"/>
    </location>
</feature>
<proteinExistence type="predicted"/>
<reference evidence="2" key="1">
    <citation type="submission" date="2020-11" db="EMBL/GenBank/DDBJ databases">
        <authorList>
            <consortium name="DOE Joint Genome Institute"/>
            <person name="Ahrendt S."/>
            <person name="Riley R."/>
            <person name="Andreopoulos W."/>
            <person name="Labutti K."/>
            <person name="Pangilinan J."/>
            <person name="Ruiz-Duenas F.J."/>
            <person name="Barrasa J.M."/>
            <person name="Sanchez-Garcia M."/>
            <person name="Camarero S."/>
            <person name="Miyauchi S."/>
            <person name="Serrano A."/>
            <person name="Linde D."/>
            <person name="Babiker R."/>
            <person name="Drula E."/>
            <person name="Ayuso-Fernandez I."/>
            <person name="Pacheco R."/>
            <person name="Padilla G."/>
            <person name="Ferreira P."/>
            <person name="Barriuso J."/>
            <person name="Kellner H."/>
            <person name="Castanera R."/>
            <person name="Alfaro M."/>
            <person name="Ramirez L."/>
            <person name="Pisabarro A.G."/>
            <person name="Kuo A."/>
            <person name="Tritt A."/>
            <person name="Lipzen A."/>
            <person name="He G."/>
            <person name="Yan M."/>
            <person name="Ng V."/>
            <person name="Cullen D."/>
            <person name="Martin F."/>
            <person name="Rosso M.-N."/>
            <person name="Henrissat B."/>
            <person name="Hibbett D."/>
            <person name="Martinez A.T."/>
            <person name="Grigoriev I.V."/>
        </authorList>
    </citation>
    <scope>NUCLEOTIDE SEQUENCE</scope>
    <source>
        <strain evidence="2">MF-IS2</strain>
    </source>
</reference>
<dbReference type="Proteomes" id="UP000807342">
    <property type="component" value="Unassembled WGS sequence"/>
</dbReference>
<name>A0A9P6C3U6_9AGAR</name>
<organism evidence="2 3">
    <name type="scientific">Macrolepiota fuliginosa MF-IS2</name>
    <dbReference type="NCBI Taxonomy" id="1400762"/>
    <lineage>
        <taxon>Eukaryota</taxon>
        <taxon>Fungi</taxon>
        <taxon>Dikarya</taxon>
        <taxon>Basidiomycota</taxon>
        <taxon>Agaricomycotina</taxon>
        <taxon>Agaricomycetes</taxon>
        <taxon>Agaricomycetidae</taxon>
        <taxon>Agaricales</taxon>
        <taxon>Agaricineae</taxon>
        <taxon>Agaricaceae</taxon>
        <taxon>Macrolepiota</taxon>
    </lineage>
</organism>
<sequence>ENQLETVLDGSASSLPADAQVEVTVTEPVSAPALEPSASLPGSFPTTVTLPSESEPEHEVRSEPEPQPQLRRRIRTPLEEAIFRTRSPLEVALAMQLRPGLGLGADPAWMVRFLMVMWGWM</sequence>
<dbReference type="OrthoDB" id="2686083at2759"/>
<keyword evidence="3" id="KW-1185">Reference proteome</keyword>
<protein>
    <submittedName>
        <fullName evidence="2">Uncharacterized protein</fullName>
    </submittedName>
</protein>